<sequence>MIKEPSYNEGVQRKRAVCNIENLHNRETPRLFLRQAAVETITIPGITFPGATITRTFIPETPTPVFTLSRFFLY</sequence>
<organism evidence="1 2">
    <name type="scientific">Zancudomyces culisetae</name>
    <name type="common">Gut fungus</name>
    <name type="synonym">Smittium culisetae</name>
    <dbReference type="NCBI Taxonomy" id="1213189"/>
    <lineage>
        <taxon>Eukaryota</taxon>
        <taxon>Fungi</taxon>
        <taxon>Fungi incertae sedis</taxon>
        <taxon>Zoopagomycota</taxon>
        <taxon>Kickxellomycotina</taxon>
        <taxon>Harpellomycetes</taxon>
        <taxon>Harpellales</taxon>
        <taxon>Legeriomycetaceae</taxon>
        <taxon>Zancudomyces</taxon>
    </lineage>
</organism>
<dbReference type="EMBL" id="LSSK01000208">
    <property type="protein sequence ID" value="OMH84367.1"/>
    <property type="molecule type" value="Genomic_DNA"/>
</dbReference>
<dbReference type="AlphaFoldDB" id="A0A1R1PTU1"/>
<name>A0A1R1PTU1_ZANCU</name>
<evidence type="ECO:0000313" key="2">
    <source>
        <dbReference type="Proteomes" id="UP000188320"/>
    </source>
</evidence>
<dbReference type="Proteomes" id="UP000188320">
    <property type="component" value="Unassembled WGS sequence"/>
</dbReference>
<reference evidence="2" key="1">
    <citation type="submission" date="2017-01" db="EMBL/GenBank/DDBJ databases">
        <authorList>
            <person name="Wang Y."/>
            <person name="White M."/>
            <person name="Kvist S."/>
            <person name="Moncalvo J.-M."/>
        </authorList>
    </citation>
    <scope>NUCLEOTIDE SEQUENCE [LARGE SCALE GENOMIC DNA]</scope>
    <source>
        <strain evidence="2">COL-18-3</strain>
    </source>
</reference>
<proteinExistence type="predicted"/>
<accession>A0A1R1PTU1</accession>
<keyword evidence="2" id="KW-1185">Reference proteome</keyword>
<protein>
    <submittedName>
        <fullName evidence="1">Uncharacterized protein</fullName>
    </submittedName>
</protein>
<comment type="caution">
    <text evidence="1">The sequence shown here is derived from an EMBL/GenBank/DDBJ whole genome shotgun (WGS) entry which is preliminary data.</text>
</comment>
<gene>
    <name evidence="1" type="ORF">AX774_g2124</name>
</gene>
<evidence type="ECO:0000313" key="1">
    <source>
        <dbReference type="EMBL" id="OMH84367.1"/>
    </source>
</evidence>